<gene>
    <name evidence="1" type="ORF">CEXT_180651</name>
</gene>
<dbReference type="EMBL" id="BPLR01000367">
    <property type="protein sequence ID" value="GIY94236.1"/>
    <property type="molecule type" value="Genomic_DNA"/>
</dbReference>
<evidence type="ECO:0000313" key="2">
    <source>
        <dbReference type="Proteomes" id="UP001054945"/>
    </source>
</evidence>
<reference evidence="1 2" key="1">
    <citation type="submission" date="2021-06" db="EMBL/GenBank/DDBJ databases">
        <title>Caerostris extrusa draft genome.</title>
        <authorList>
            <person name="Kono N."/>
            <person name="Arakawa K."/>
        </authorList>
    </citation>
    <scope>NUCLEOTIDE SEQUENCE [LARGE SCALE GENOMIC DNA]</scope>
</reference>
<dbReference type="AlphaFoldDB" id="A0AAV4XGA6"/>
<protein>
    <submittedName>
        <fullName evidence="1">Uncharacterized protein</fullName>
    </submittedName>
</protein>
<dbReference type="Proteomes" id="UP001054945">
    <property type="component" value="Unassembled WGS sequence"/>
</dbReference>
<proteinExistence type="predicted"/>
<name>A0AAV4XGA6_CAEEX</name>
<accession>A0AAV4XGA6</accession>
<sequence>MRIDGAKRQFVFSLSFWNRGASLSLRGAAEDSGNRLRLDEGWDLKWRRDVATVEGTDFVLMVVTLTRCRGFC</sequence>
<organism evidence="1 2">
    <name type="scientific">Caerostris extrusa</name>
    <name type="common">Bark spider</name>
    <name type="synonym">Caerostris bankana</name>
    <dbReference type="NCBI Taxonomy" id="172846"/>
    <lineage>
        <taxon>Eukaryota</taxon>
        <taxon>Metazoa</taxon>
        <taxon>Ecdysozoa</taxon>
        <taxon>Arthropoda</taxon>
        <taxon>Chelicerata</taxon>
        <taxon>Arachnida</taxon>
        <taxon>Araneae</taxon>
        <taxon>Araneomorphae</taxon>
        <taxon>Entelegynae</taxon>
        <taxon>Araneoidea</taxon>
        <taxon>Araneidae</taxon>
        <taxon>Caerostris</taxon>
    </lineage>
</organism>
<keyword evidence="2" id="KW-1185">Reference proteome</keyword>
<comment type="caution">
    <text evidence="1">The sequence shown here is derived from an EMBL/GenBank/DDBJ whole genome shotgun (WGS) entry which is preliminary data.</text>
</comment>
<evidence type="ECO:0000313" key="1">
    <source>
        <dbReference type="EMBL" id="GIY94236.1"/>
    </source>
</evidence>